<keyword evidence="1" id="KW-0479">Metal-binding</keyword>
<feature type="compositionally biased region" description="Basic and acidic residues" evidence="2">
    <location>
        <begin position="115"/>
        <end position="130"/>
    </location>
</feature>
<dbReference type="AlphaFoldDB" id="A0A8T0JLN5"/>
<feature type="region of interest" description="Disordered" evidence="2">
    <location>
        <begin position="90"/>
        <end position="142"/>
    </location>
</feature>
<dbReference type="Proteomes" id="UP000743370">
    <property type="component" value="Unassembled WGS sequence"/>
</dbReference>
<dbReference type="Gene3D" id="4.10.60.10">
    <property type="entry name" value="Zinc finger, CCHC-type"/>
    <property type="match status" value="1"/>
</dbReference>
<evidence type="ECO:0000259" key="3">
    <source>
        <dbReference type="PROSITE" id="PS50158"/>
    </source>
</evidence>
<dbReference type="GO" id="GO:0003676">
    <property type="term" value="F:nucleic acid binding"/>
    <property type="evidence" value="ECO:0007669"/>
    <property type="project" value="InterPro"/>
</dbReference>
<feature type="domain" description="CCHC-type" evidence="3">
    <location>
        <begin position="151"/>
        <end position="164"/>
    </location>
</feature>
<dbReference type="EMBL" id="JABFOF010000010">
    <property type="protein sequence ID" value="KAG2376610.1"/>
    <property type="molecule type" value="Genomic_DNA"/>
</dbReference>
<proteinExistence type="predicted"/>
<dbReference type="Pfam" id="PF14223">
    <property type="entry name" value="Retrotran_gag_2"/>
    <property type="match status" value="1"/>
</dbReference>
<evidence type="ECO:0000256" key="2">
    <source>
        <dbReference type="SAM" id="MobiDB-lite"/>
    </source>
</evidence>
<dbReference type="SUPFAM" id="SSF57756">
    <property type="entry name" value="Retrovirus zinc finger-like domains"/>
    <property type="match status" value="1"/>
</dbReference>
<reference evidence="4 5" key="1">
    <citation type="submission" date="2020-05" db="EMBL/GenBank/DDBJ databases">
        <title>Vigna angularis (adzuki bean) Var. LongXiaoDou No. 4 denovo assembly.</title>
        <authorList>
            <person name="Xiang H."/>
        </authorList>
    </citation>
    <scope>NUCLEOTIDE SEQUENCE [LARGE SCALE GENOMIC DNA]</scope>
    <source>
        <tissue evidence="4">Leaf</tissue>
    </source>
</reference>
<dbReference type="GO" id="GO:0008270">
    <property type="term" value="F:zinc ion binding"/>
    <property type="evidence" value="ECO:0007669"/>
    <property type="project" value="UniProtKB-KW"/>
</dbReference>
<dbReference type="InterPro" id="IPR036875">
    <property type="entry name" value="Znf_CCHC_sf"/>
</dbReference>
<evidence type="ECO:0000313" key="5">
    <source>
        <dbReference type="Proteomes" id="UP000743370"/>
    </source>
</evidence>
<keyword evidence="1" id="KW-0862">Zinc</keyword>
<protein>
    <recommendedName>
        <fullName evidence="3">CCHC-type domain-containing protein</fullName>
    </recommendedName>
</protein>
<evidence type="ECO:0000313" key="4">
    <source>
        <dbReference type="EMBL" id="KAG2376610.1"/>
    </source>
</evidence>
<comment type="caution">
    <text evidence="4">The sequence shown here is derived from an EMBL/GenBank/DDBJ whole genome shotgun (WGS) entry which is preliminary data.</text>
</comment>
<evidence type="ECO:0000256" key="1">
    <source>
        <dbReference type="PROSITE-ProRule" id="PRU00047"/>
    </source>
</evidence>
<gene>
    <name evidence="4" type="ORF">HKW66_Vig0242400</name>
</gene>
<dbReference type="PROSITE" id="PS50158">
    <property type="entry name" value="ZF_CCHC"/>
    <property type="match status" value="1"/>
</dbReference>
<accession>A0A8T0JLN5</accession>
<keyword evidence="1" id="KW-0863">Zinc-finger</keyword>
<name>A0A8T0JLN5_PHAAN</name>
<sequence>MEDCDKVGEYFNKVLTITNQMKGCGKSINDLMIIEKIMRSLPQKFDYIVVAIEESRDLSKMKIEELQSSLEAHEMRLLDRNPIKNSEQALKVHHSKNNDKKKFKKWKGKHAKGNWKTDKGKDDQEDKPVSVEKSGGSDRGYQKKDKRSVECFNCHKHGHYAYECYADKSRQKKYQGKEAYIAQDLDSESLTLMVTTSAENSSSQSDLWYLDSGCSNHMTCHRE</sequence>
<dbReference type="PANTHER" id="PTHR47481:SF14">
    <property type="entry name" value="RETROTRANSPOSON COPIA-LIKE N-TERMINAL DOMAIN-CONTAINING PROTEIN"/>
    <property type="match status" value="1"/>
</dbReference>
<dbReference type="PANTHER" id="PTHR47481">
    <property type="match status" value="1"/>
</dbReference>
<dbReference type="InterPro" id="IPR001878">
    <property type="entry name" value="Znf_CCHC"/>
</dbReference>
<feature type="compositionally biased region" description="Basic residues" evidence="2">
    <location>
        <begin position="91"/>
        <end position="113"/>
    </location>
</feature>
<organism evidence="4 5">
    <name type="scientific">Phaseolus angularis</name>
    <name type="common">Azuki bean</name>
    <name type="synonym">Vigna angularis</name>
    <dbReference type="NCBI Taxonomy" id="3914"/>
    <lineage>
        <taxon>Eukaryota</taxon>
        <taxon>Viridiplantae</taxon>
        <taxon>Streptophyta</taxon>
        <taxon>Embryophyta</taxon>
        <taxon>Tracheophyta</taxon>
        <taxon>Spermatophyta</taxon>
        <taxon>Magnoliopsida</taxon>
        <taxon>eudicotyledons</taxon>
        <taxon>Gunneridae</taxon>
        <taxon>Pentapetalae</taxon>
        <taxon>rosids</taxon>
        <taxon>fabids</taxon>
        <taxon>Fabales</taxon>
        <taxon>Fabaceae</taxon>
        <taxon>Papilionoideae</taxon>
        <taxon>50 kb inversion clade</taxon>
        <taxon>NPAAA clade</taxon>
        <taxon>indigoferoid/millettioid clade</taxon>
        <taxon>Phaseoleae</taxon>
        <taxon>Vigna</taxon>
    </lineage>
</organism>